<feature type="region of interest" description="Disordered" evidence="1">
    <location>
        <begin position="31"/>
        <end position="50"/>
    </location>
</feature>
<dbReference type="HOGENOM" id="CLU_3129886_0_0_1"/>
<feature type="non-terminal residue" evidence="2">
    <location>
        <position position="50"/>
    </location>
</feature>
<name>A0A0D0A2Z6_9AGAM</name>
<accession>A0A0D0A2Z6</accession>
<organism evidence="2 3">
    <name type="scientific">Pisolithus microcarpus 441</name>
    <dbReference type="NCBI Taxonomy" id="765257"/>
    <lineage>
        <taxon>Eukaryota</taxon>
        <taxon>Fungi</taxon>
        <taxon>Dikarya</taxon>
        <taxon>Basidiomycota</taxon>
        <taxon>Agaricomycotina</taxon>
        <taxon>Agaricomycetes</taxon>
        <taxon>Agaricomycetidae</taxon>
        <taxon>Boletales</taxon>
        <taxon>Sclerodermatineae</taxon>
        <taxon>Pisolithaceae</taxon>
        <taxon>Pisolithus</taxon>
    </lineage>
</organism>
<reference evidence="3" key="2">
    <citation type="submission" date="2015-01" db="EMBL/GenBank/DDBJ databases">
        <title>Evolutionary Origins and Diversification of the Mycorrhizal Mutualists.</title>
        <authorList>
            <consortium name="DOE Joint Genome Institute"/>
            <consortium name="Mycorrhizal Genomics Consortium"/>
            <person name="Kohler A."/>
            <person name="Kuo A."/>
            <person name="Nagy L.G."/>
            <person name="Floudas D."/>
            <person name="Copeland A."/>
            <person name="Barry K.W."/>
            <person name="Cichocki N."/>
            <person name="Veneault-Fourrey C."/>
            <person name="LaButti K."/>
            <person name="Lindquist E.A."/>
            <person name="Lipzen A."/>
            <person name="Lundell T."/>
            <person name="Morin E."/>
            <person name="Murat C."/>
            <person name="Riley R."/>
            <person name="Ohm R."/>
            <person name="Sun H."/>
            <person name="Tunlid A."/>
            <person name="Henrissat B."/>
            <person name="Grigoriev I.V."/>
            <person name="Hibbett D.S."/>
            <person name="Martin F."/>
        </authorList>
    </citation>
    <scope>NUCLEOTIDE SEQUENCE [LARGE SCALE GENOMIC DNA]</scope>
    <source>
        <strain evidence="3">441</strain>
    </source>
</reference>
<sequence length="50" mass="5439">KQPKNPTQRQMPSWWFSYAGFGLRDGEGFCAPRGARAEGNGAPDEGGARK</sequence>
<dbReference type="Proteomes" id="UP000054018">
    <property type="component" value="Unassembled WGS sequence"/>
</dbReference>
<keyword evidence="3" id="KW-1185">Reference proteome</keyword>
<proteinExistence type="predicted"/>
<protein>
    <submittedName>
        <fullName evidence="2">Uncharacterized protein</fullName>
    </submittedName>
</protein>
<feature type="non-terminal residue" evidence="2">
    <location>
        <position position="1"/>
    </location>
</feature>
<evidence type="ECO:0000313" key="3">
    <source>
        <dbReference type="Proteomes" id="UP000054018"/>
    </source>
</evidence>
<dbReference type="EMBL" id="KN833702">
    <property type="protein sequence ID" value="KIK26423.1"/>
    <property type="molecule type" value="Genomic_DNA"/>
</dbReference>
<evidence type="ECO:0000313" key="2">
    <source>
        <dbReference type="EMBL" id="KIK26423.1"/>
    </source>
</evidence>
<reference evidence="2 3" key="1">
    <citation type="submission" date="2014-04" db="EMBL/GenBank/DDBJ databases">
        <authorList>
            <consortium name="DOE Joint Genome Institute"/>
            <person name="Kuo A."/>
            <person name="Kohler A."/>
            <person name="Costa M.D."/>
            <person name="Nagy L.G."/>
            <person name="Floudas D."/>
            <person name="Copeland A."/>
            <person name="Barry K.W."/>
            <person name="Cichocki N."/>
            <person name="Veneault-Fourrey C."/>
            <person name="LaButti K."/>
            <person name="Lindquist E.A."/>
            <person name="Lipzen A."/>
            <person name="Lundell T."/>
            <person name="Morin E."/>
            <person name="Murat C."/>
            <person name="Sun H."/>
            <person name="Tunlid A."/>
            <person name="Henrissat B."/>
            <person name="Grigoriev I.V."/>
            <person name="Hibbett D.S."/>
            <person name="Martin F."/>
            <person name="Nordberg H.P."/>
            <person name="Cantor M.N."/>
            <person name="Hua S.X."/>
        </authorList>
    </citation>
    <scope>NUCLEOTIDE SEQUENCE [LARGE SCALE GENOMIC DNA]</scope>
    <source>
        <strain evidence="2 3">441</strain>
    </source>
</reference>
<gene>
    <name evidence="2" type="ORF">PISMIDRAFT_676250</name>
</gene>
<evidence type="ECO:0000256" key="1">
    <source>
        <dbReference type="SAM" id="MobiDB-lite"/>
    </source>
</evidence>
<dbReference type="AlphaFoldDB" id="A0A0D0A2Z6"/>